<dbReference type="InterPro" id="IPR027417">
    <property type="entry name" value="P-loop_NTPase"/>
</dbReference>
<dbReference type="OrthoDB" id="9801813at2"/>
<dbReference type="Pfam" id="PF13175">
    <property type="entry name" value="AAA_15"/>
    <property type="match status" value="1"/>
</dbReference>
<dbReference type="InterPro" id="IPR041685">
    <property type="entry name" value="AAA_GajA/Old/RecF-like"/>
</dbReference>
<dbReference type="SUPFAM" id="SSF52540">
    <property type="entry name" value="P-loop containing nucleoside triphosphate hydrolases"/>
    <property type="match status" value="1"/>
</dbReference>
<dbReference type="PANTHER" id="PTHR43581:SF2">
    <property type="entry name" value="EXCINUCLEASE ATPASE SUBUNIT"/>
    <property type="match status" value="1"/>
</dbReference>
<dbReference type="InterPro" id="IPR051396">
    <property type="entry name" value="Bact_Antivir_Def_Nuclease"/>
</dbReference>
<dbReference type="Gene3D" id="3.40.50.300">
    <property type="entry name" value="P-loop containing nucleotide triphosphate hydrolases"/>
    <property type="match status" value="1"/>
</dbReference>
<feature type="domain" description="Endonuclease GajA/Old nuclease/RecF-like AAA" evidence="1">
    <location>
        <begin position="65"/>
        <end position="483"/>
    </location>
</feature>
<dbReference type="RefSeq" id="WP_120472438.1">
    <property type="nucleotide sequence ID" value="NZ_RAYQ01000055.1"/>
</dbReference>
<keyword evidence="2" id="KW-0067">ATP-binding</keyword>
<protein>
    <submittedName>
        <fullName evidence="2">ATP-binding protein</fullName>
    </submittedName>
</protein>
<dbReference type="Gene3D" id="1.10.10.2480">
    <property type="match status" value="1"/>
</dbReference>
<keyword evidence="2" id="KW-0547">Nucleotide-binding</keyword>
<gene>
    <name evidence="2" type="ORF">D7V94_22220</name>
</gene>
<dbReference type="Proteomes" id="UP000280696">
    <property type="component" value="Unassembled WGS sequence"/>
</dbReference>
<sequence>MEKIKVHELAKQYGLTNMQMMDFLANNEIEVQNPESLVDISFAGDIIKKLETKKNLGEHKNKTSLKSIKIEGLFGKYNYNIEFKNDIFIWVSENGVGKTTILNIIVALLNADRKTLAETYFKKVMLTIDGKTFVIDKTNIRNNYLEPKYIERLLNELREYMPIQYYAHIRDEYRRFGKIDFEELNYLIHRFADREGVAYSHQRRLMYKLRELQEMQFNDISDVLYEIKNKLTEEILFYPTYRRIEISLDKVFINSTSHSNGELIKYIGFGMEDVKRRINELLDKMGKDANNSYIEMNGSIISDLLKNSSIAELAKNIPQINRHKVEVVIKRIGEERIENIDKLKEFVNGKKDTPNEDFLIFYLDKLVKIYDSQKAIDDKLSNFAKVCTKYLSGKKVIYDEAMLSLDIFDIDEQKIDFDDLSSGEKQIVSIFSKVYLDVTTSSIFVIDEPEISLSIEWQKEFLVDVYNSGKVALLIATTHSPFIFKNEFREFTTEIDMYKEEKEVDGIVKTDGGRM</sequence>
<evidence type="ECO:0000313" key="3">
    <source>
        <dbReference type="Proteomes" id="UP000280696"/>
    </source>
</evidence>
<accession>A0A3A9AKS1</accession>
<keyword evidence="3" id="KW-1185">Reference proteome</keyword>
<organism evidence="2 3">
    <name type="scientific">Parablautia intestinalis</name>
    <dbReference type="NCBI Taxonomy" id="2320100"/>
    <lineage>
        <taxon>Bacteria</taxon>
        <taxon>Bacillati</taxon>
        <taxon>Bacillota</taxon>
        <taxon>Clostridia</taxon>
        <taxon>Lachnospirales</taxon>
        <taxon>Lachnospiraceae</taxon>
        <taxon>Parablautia</taxon>
    </lineage>
</organism>
<dbReference type="PANTHER" id="PTHR43581">
    <property type="entry name" value="ATP/GTP PHOSPHATASE"/>
    <property type="match status" value="1"/>
</dbReference>
<reference evidence="2 3" key="1">
    <citation type="submission" date="2018-09" db="EMBL/GenBank/DDBJ databases">
        <title>Murine metabolic-syndrome-specific gut microbial biobank.</title>
        <authorList>
            <person name="Liu C."/>
        </authorList>
    </citation>
    <scope>NUCLEOTIDE SEQUENCE [LARGE SCALE GENOMIC DNA]</scope>
    <source>
        <strain evidence="2 3">0.1xD8-82</strain>
    </source>
</reference>
<dbReference type="AlphaFoldDB" id="A0A3A9AKS1"/>
<dbReference type="EMBL" id="RAYQ01000055">
    <property type="protein sequence ID" value="RKI86905.1"/>
    <property type="molecule type" value="Genomic_DNA"/>
</dbReference>
<proteinExistence type="predicted"/>
<evidence type="ECO:0000259" key="1">
    <source>
        <dbReference type="Pfam" id="PF13175"/>
    </source>
</evidence>
<name>A0A3A9AKS1_9FIRM</name>
<comment type="caution">
    <text evidence="2">The sequence shown here is derived from an EMBL/GenBank/DDBJ whole genome shotgun (WGS) entry which is preliminary data.</text>
</comment>
<evidence type="ECO:0000313" key="2">
    <source>
        <dbReference type="EMBL" id="RKI86905.1"/>
    </source>
</evidence>
<dbReference type="GO" id="GO:0005524">
    <property type="term" value="F:ATP binding"/>
    <property type="evidence" value="ECO:0007669"/>
    <property type="project" value="UniProtKB-KW"/>
</dbReference>